<organism evidence="3 4">
    <name type="scientific">Lactarius akahatsu</name>
    <dbReference type="NCBI Taxonomy" id="416441"/>
    <lineage>
        <taxon>Eukaryota</taxon>
        <taxon>Fungi</taxon>
        <taxon>Dikarya</taxon>
        <taxon>Basidiomycota</taxon>
        <taxon>Agaricomycotina</taxon>
        <taxon>Agaricomycetes</taxon>
        <taxon>Russulales</taxon>
        <taxon>Russulaceae</taxon>
        <taxon>Lactarius</taxon>
    </lineage>
</organism>
<feature type="chain" id="PRO_5041929242" description="Secreted protein" evidence="2">
    <location>
        <begin position="23"/>
        <end position="71"/>
    </location>
</feature>
<keyword evidence="4" id="KW-1185">Reference proteome</keyword>
<reference evidence="3" key="1">
    <citation type="submission" date="2022-01" db="EMBL/GenBank/DDBJ databases">
        <title>Comparative genomics reveals a dynamic genome evolution in the ectomycorrhizal milk-cap (Lactarius) mushrooms.</title>
        <authorList>
            <consortium name="DOE Joint Genome Institute"/>
            <person name="Lebreton A."/>
            <person name="Tang N."/>
            <person name="Kuo A."/>
            <person name="LaButti K."/>
            <person name="Drula E."/>
            <person name="Barry K."/>
            <person name="Clum A."/>
            <person name="Lipzen A."/>
            <person name="Mousain D."/>
            <person name="Ng V."/>
            <person name="Wang R."/>
            <person name="Wang X."/>
            <person name="Dai Y."/>
            <person name="Henrissat B."/>
            <person name="Grigoriev I.V."/>
            <person name="Guerin-Laguette A."/>
            <person name="Yu F."/>
            <person name="Martin F.M."/>
        </authorList>
    </citation>
    <scope>NUCLEOTIDE SEQUENCE</scope>
    <source>
        <strain evidence="3">QP</strain>
    </source>
</reference>
<evidence type="ECO:0000313" key="4">
    <source>
        <dbReference type="Proteomes" id="UP001201163"/>
    </source>
</evidence>
<feature type="region of interest" description="Disordered" evidence="1">
    <location>
        <begin position="31"/>
        <end position="58"/>
    </location>
</feature>
<evidence type="ECO:0000256" key="2">
    <source>
        <dbReference type="SAM" id="SignalP"/>
    </source>
</evidence>
<gene>
    <name evidence="3" type="ORF">EDB92DRAFT_729886</name>
</gene>
<proteinExistence type="predicted"/>
<dbReference type="Proteomes" id="UP001201163">
    <property type="component" value="Unassembled WGS sequence"/>
</dbReference>
<name>A0AAD4QDC8_9AGAM</name>
<evidence type="ECO:0000256" key="1">
    <source>
        <dbReference type="SAM" id="MobiDB-lite"/>
    </source>
</evidence>
<dbReference type="AlphaFoldDB" id="A0AAD4QDC8"/>
<evidence type="ECO:0000313" key="3">
    <source>
        <dbReference type="EMBL" id="KAH8990849.1"/>
    </source>
</evidence>
<evidence type="ECO:0008006" key="5">
    <source>
        <dbReference type="Google" id="ProtNLM"/>
    </source>
</evidence>
<comment type="caution">
    <text evidence="3">The sequence shown here is derived from an EMBL/GenBank/DDBJ whole genome shotgun (WGS) entry which is preliminary data.</text>
</comment>
<sequence length="71" mass="7714">MNFSGVTATFSSTLLLVWSAQANCVQRAASSRRRVSQTSCSSNQAPEPSQRVRLPVSSETRRARLAPVMMG</sequence>
<protein>
    <recommendedName>
        <fullName evidence="5">Secreted protein</fullName>
    </recommendedName>
</protein>
<feature type="signal peptide" evidence="2">
    <location>
        <begin position="1"/>
        <end position="22"/>
    </location>
</feature>
<accession>A0AAD4QDC8</accession>
<keyword evidence="2" id="KW-0732">Signal</keyword>
<dbReference type="EMBL" id="JAKELL010000029">
    <property type="protein sequence ID" value="KAH8990849.1"/>
    <property type="molecule type" value="Genomic_DNA"/>
</dbReference>